<evidence type="ECO:0000313" key="9">
    <source>
        <dbReference type="Proteomes" id="UP001550348"/>
    </source>
</evidence>
<evidence type="ECO:0000256" key="2">
    <source>
        <dbReference type="ARBA" id="ARBA00023002"/>
    </source>
</evidence>
<dbReference type="InterPro" id="IPR029753">
    <property type="entry name" value="D-isomer_DH_CS"/>
</dbReference>
<keyword evidence="3" id="KW-0520">NAD</keyword>
<organism evidence="8 9">
    <name type="scientific">Micromonospora fulviviridis</name>
    <dbReference type="NCBI Taxonomy" id="47860"/>
    <lineage>
        <taxon>Bacteria</taxon>
        <taxon>Bacillati</taxon>
        <taxon>Actinomycetota</taxon>
        <taxon>Actinomycetes</taxon>
        <taxon>Micromonosporales</taxon>
        <taxon>Micromonosporaceae</taxon>
        <taxon>Micromonospora</taxon>
    </lineage>
</organism>
<name>A0ABV2VH05_9ACTN</name>
<dbReference type="PROSITE" id="PS00670">
    <property type="entry name" value="D_2_HYDROXYACID_DH_2"/>
    <property type="match status" value="1"/>
</dbReference>
<feature type="domain" description="D-isomer specific 2-hydroxyacid dehydrogenase catalytic" evidence="6">
    <location>
        <begin position="69"/>
        <end position="356"/>
    </location>
</feature>
<feature type="region of interest" description="Disordered" evidence="5">
    <location>
        <begin position="1"/>
        <end position="28"/>
    </location>
</feature>
<dbReference type="Pfam" id="PF00389">
    <property type="entry name" value="2-Hacid_dh"/>
    <property type="match status" value="1"/>
</dbReference>
<dbReference type="Pfam" id="PF02826">
    <property type="entry name" value="2-Hacid_dh_C"/>
    <property type="match status" value="1"/>
</dbReference>
<comment type="similarity">
    <text evidence="1 4">Belongs to the D-isomer specific 2-hydroxyacid dehydrogenase family.</text>
</comment>
<dbReference type="CDD" id="cd12167">
    <property type="entry name" value="2-Hacid_dh_8"/>
    <property type="match status" value="1"/>
</dbReference>
<dbReference type="EMBL" id="JBEXRX010000017">
    <property type="protein sequence ID" value="MEU0152071.1"/>
    <property type="molecule type" value="Genomic_DNA"/>
</dbReference>
<protein>
    <submittedName>
        <fullName evidence="8">Hydroxyacid dehydrogenase</fullName>
    </submittedName>
</protein>
<reference evidence="8 9" key="1">
    <citation type="submission" date="2024-06" db="EMBL/GenBank/DDBJ databases">
        <title>The Natural Products Discovery Center: Release of the First 8490 Sequenced Strains for Exploring Actinobacteria Biosynthetic Diversity.</title>
        <authorList>
            <person name="Kalkreuter E."/>
            <person name="Kautsar S.A."/>
            <person name="Yang D."/>
            <person name="Bader C.D."/>
            <person name="Teijaro C.N."/>
            <person name="Fluegel L."/>
            <person name="Davis C.M."/>
            <person name="Simpson J.R."/>
            <person name="Lauterbach L."/>
            <person name="Steele A.D."/>
            <person name="Gui C."/>
            <person name="Meng S."/>
            <person name="Li G."/>
            <person name="Viehrig K."/>
            <person name="Ye F."/>
            <person name="Su P."/>
            <person name="Kiefer A.F."/>
            <person name="Nichols A."/>
            <person name="Cepeda A.J."/>
            <person name="Yan W."/>
            <person name="Fan B."/>
            <person name="Jiang Y."/>
            <person name="Adhikari A."/>
            <person name="Zheng C.-J."/>
            <person name="Schuster L."/>
            <person name="Cowan T.M."/>
            <person name="Smanski M.J."/>
            <person name="Chevrette M.G."/>
            <person name="De Carvalho L.P.S."/>
            <person name="Shen B."/>
        </authorList>
    </citation>
    <scope>NUCLEOTIDE SEQUENCE [LARGE SCALE GENOMIC DNA]</scope>
    <source>
        <strain evidence="8 9">NPDC006286</strain>
    </source>
</reference>
<evidence type="ECO:0000256" key="4">
    <source>
        <dbReference type="RuleBase" id="RU003719"/>
    </source>
</evidence>
<evidence type="ECO:0000256" key="1">
    <source>
        <dbReference type="ARBA" id="ARBA00005854"/>
    </source>
</evidence>
<dbReference type="InterPro" id="IPR036291">
    <property type="entry name" value="NAD(P)-bd_dom_sf"/>
</dbReference>
<dbReference type="Proteomes" id="UP001550348">
    <property type="component" value="Unassembled WGS sequence"/>
</dbReference>
<dbReference type="InterPro" id="IPR006140">
    <property type="entry name" value="D-isomer_DH_NAD-bd"/>
</dbReference>
<dbReference type="PANTHER" id="PTHR42789:SF1">
    <property type="entry name" value="D-ISOMER SPECIFIC 2-HYDROXYACID DEHYDROGENASE FAMILY PROTEIN (AFU_ORTHOLOGUE AFUA_6G10090)"/>
    <property type="match status" value="1"/>
</dbReference>
<evidence type="ECO:0000259" key="7">
    <source>
        <dbReference type="Pfam" id="PF02826"/>
    </source>
</evidence>
<gene>
    <name evidence="8" type="ORF">ABZ071_09105</name>
</gene>
<comment type="caution">
    <text evidence="8">The sequence shown here is derived from an EMBL/GenBank/DDBJ whole genome shotgun (WGS) entry which is preliminary data.</text>
</comment>
<dbReference type="InterPro" id="IPR050857">
    <property type="entry name" value="D-2-hydroxyacid_DH"/>
</dbReference>
<evidence type="ECO:0000256" key="3">
    <source>
        <dbReference type="ARBA" id="ARBA00023027"/>
    </source>
</evidence>
<dbReference type="Gene3D" id="3.40.50.720">
    <property type="entry name" value="NAD(P)-binding Rossmann-like Domain"/>
    <property type="match status" value="2"/>
</dbReference>
<dbReference type="RefSeq" id="WP_355664058.1">
    <property type="nucleotide sequence ID" value="NZ_JBEXRX010000017.1"/>
</dbReference>
<sequence length="365" mass="38147">MTGSVEPPPGAGAGGVPRPPAVPPVTPLPGAHRPVTVVSVSAPLRAQFFPDRVGDRLTTVTDAALIDDHAALTRADLAPLLARAEVLVTSWGVPRLDAALLDRAPALRLVAHTGASVKPFVTPELFARGITVTQAGQGMARSVAEVALAFTLALLHQTPRFDHALHAGAGWSRAEQAPPRHEILGCPIGVVGASRTGRAYLDLVRALGGDVSVYDPTLTRANAAALGARLVSLDELLAGSRIVALHAPTLPETRHLLGARELALLPDGAGLVNTARSWLVDEAALVAELSRGRIDAALDVFDEEPLPTGHPLRALPNVLLTPHQAAGTVQGRRRQGEIVVDEIVRYATGRPLSHAVTPEMLARSG</sequence>
<accession>A0ABV2VH05</accession>
<evidence type="ECO:0000259" key="6">
    <source>
        <dbReference type="Pfam" id="PF00389"/>
    </source>
</evidence>
<keyword evidence="2 4" id="KW-0560">Oxidoreductase</keyword>
<feature type="compositionally biased region" description="Pro residues" evidence="5">
    <location>
        <begin position="1"/>
        <end position="10"/>
    </location>
</feature>
<dbReference type="SUPFAM" id="SSF52283">
    <property type="entry name" value="Formate/glycerate dehydrogenase catalytic domain-like"/>
    <property type="match status" value="1"/>
</dbReference>
<feature type="compositionally biased region" description="Pro residues" evidence="5">
    <location>
        <begin position="17"/>
        <end position="27"/>
    </location>
</feature>
<evidence type="ECO:0000256" key="5">
    <source>
        <dbReference type="SAM" id="MobiDB-lite"/>
    </source>
</evidence>
<proteinExistence type="inferred from homology"/>
<dbReference type="PANTHER" id="PTHR42789">
    <property type="entry name" value="D-ISOMER SPECIFIC 2-HYDROXYACID DEHYDROGENASE FAMILY PROTEIN (AFU_ORTHOLOGUE AFUA_6G10090)"/>
    <property type="match status" value="1"/>
</dbReference>
<evidence type="ECO:0000313" key="8">
    <source>
        <dbReference type="EMBL" id="MEU0152071.1"/>
    </source>
</evidence>
<dbReference type="SUPFAM" id="SSF51735">
    <property type="entry name" value="NAD(P)-binding Rossmann-fold domains"/>
    <property type="match status" value="1"/>
</dbReference>
<dbReference type="InterPro" id="IPR006139">
    <property type="entry name" value="D-isomer_2_OHA_DH_cat_dom"/>
</dbReference>
<keyword evidence="9" id="KW-1185">Reference proteome</keyword>
<feature type="domain" description="D-isomer specific 2-hydroxyacid dehydrogenase NAD-binding" evidence="7">
    <location>
        <begin position="149"/>
        <end position="325"/>
    </location>
</feature>